<gene>
    <name evidence="2" type="primary">LOC104224874</name>
</gene>
<name>A0A1U7WCD2_NICSY</name>
<dbReference type="InterPro" id="IPR043128">
    <property type="entry name" value="Rev_trsase/Diguanyl_cyclase"/>
</dbReference>
<dbReference type="InterPro" id="IPR021109">
    <property type="entry name" value="Peptidase_aspartic_dom_sf"/>
</dbReference>
<sequence>MADRTMKRPLGIIDDVLVHVDKFILTIDFVILDCEVDYEVPIFGRPFLAIGKSLVDVEARELTFLVTDVIIDEISVVMNAEDTLEAVLLNCDNKEVEDSTLAVLQKRNKAIGWTLADIRRINPAFFMHKINLEEVKGVWSFLGQAGFYRSFIKDFSKVVNPLSKLLEKYAKFHFNDEFMRDFEFLKLKLTTTPIITPPNWSVPFELMCDASDVVTDWSKKLDDALWAYRTTYKMSIGMAPDRLVFGKACHLPVELQHKAIWALMKLNLEWDFAQKNWLYGKYTDRTILSATEERDQQSHNWEAKIVDSLKFACKINGQSAVTQGNVRSSPKSVSTLKIVRTADLQKENVLQVKE</sequence>
<protein>
    <submittedName>
        <fullName evidence="2">Uncharacterized protein LOC104224874</fullName>
    </submittedName>
</protein>
<organism evidence="1 2">
    <name type="scientific">Nicotiana sylvestris</name>
    <name type="common">Wood tobacco</name>
    <name type="synonym">South American tobacco</name>
    <dbReference type="NCBI Taxonomy" id="4096"/>
    <lineage>
        <taxon>Eukaryota</taxon>
        <taxon>Viridiplantae</taxon>
        <taxon>Streptophyta</taxon>
        <taxon>Embryophyta</taxon>
        <taxon>Tracheophyta</taxon>
        <taxon>Spermatophyta</taxon>
        <taxon>Magnoliopsida</taxon>
        <taxon>eudicotyledons</taxon>
        <taxon>Gunneridae</taxon>
        <taxon>Pentapetalae</taxon>
        <taxon>asterids</taxon>
        <taxon>lamiids</taxon>
        <taxon>Solanales</taxon>
        <taxon>Solanaceae</taxon>
        <taxon>Nicotianoideae</taxon>
        <taxon>Nicotianeae</taxon>
        <taxon>Nicotiana</taxon>
    </lineage>
</organism>
<dbReference type="AlphaFoldDB" id="A0A1U7WCD2"/>
<dbReference type="STRING" id="4096.A0A1U7WCD2"/>
<evidence type="ECO:0000313" key="1">
    <source>
        <dbReference type="Proteomes" id="UP000189701"/>
    </source>
</evidence>
<dbReference type="RefSeq" id="XP_009774896.1">
    <property type="nucleotide sequence ID" value="XM_009776594.1"/>
</dbReference>
<dbReference type="Gene3D" id="2.40.70.10">
    <property type="entry name" value="Acid Proteases"/>
    <property type="match status" value="1"/>
</dbReference>
<proteinExistence type="predicted"/>
<keyword evidence="1" id="KW-1185">Reference proteome</keyword>
<dbReference type="PANTHER" id="PTHR33067">
    <property type="entry name" value="RNA-DIRECTED DNA POLYMERASE-RELATED"/>
    <property type="match status" value="1"/>
</dbReference>
<evidence type="ECO:0000313" key="2">
    <source>
        <dbReference type="RefSeq" id="XP_009774896.1"/>
    </source>
</evidence>
<dbReference type="InterPro" id="IPR043502">
    <property type="entry name" value="DNA/RNA_pol_sf"/>
</dbReference>
<reference evidence="1" key="1">
    <citation type="journal article" date="2013" name="Genome Biol.">
        <title>Reference genomes and transcriptomes of Nicotiana sylvestris and Nicotiana tomentosiformis.</title>
        <authorList>
            <person name="Sierro N."/>
            <person name="Battey J.N."/>
            <person name="Ouadi S."/>
            <person name="Bovet L."/>
            <person name="Goepfert S."/>
            <person name="Bakaher N."/>
            <person name="Peitsch M.C."/>
            <person name="Ivanov N.V."/>
        </authorList>
    </citation>
    <scope>NUCLEOTIDE SEQUENCE [LARGE SCALE GENOMIC DNA]</scope>
</reference>
<accession>A0A1U7WCD2</accession>
<reference evidence="2" key="2">
    <citation type="submission" date="2025-08" db="UniProtKB">
        <authorList>
            <consortium name="RefSeq"/>
        </authorList>
    </citation>
    <scope>IDENTIFICATION</scope>
    <source>
        <tissue evidence="2">Leaf</tissue>
    </source>
</reference>
<dbReference type="eggNOG" id="KOG0017">
    <property type="taxonomic scope" value="Eukaryota"/>
</dbReference>
<dbReference type="PANTHER" id="PTHR33067:SF9">
    <property type="entry name" value="RNA-DIRECTED DNA POLYMERASE"/>
    <property type="match status" value="1"/>
</dbReference>
<dbReference type="SUPFAM" id="SSF56672">
    <property type="entry name" value="DNA/RNA polymerases"/>
    <property type="match status" value="1"/>
</dbReference>
<dbReference type="Proteomes" id="UP000189701">
    <property type="component" value="Unplaced"/>
</dbReference>
<dbReference type="Gene3D" id="3.30.70.270">
    <property type="match status" value="1"/>
</dbReference>